<keyword evidence="9" id="KW-0406">Ion transport</keyword>
<evidence type="ECO:0000259" key="16">
    <source>
        <dbReference type="Pfam" id="PF02563"/>
    </source>
</evidence>
<dbReference type="Pfam" id="PF22461">
    <property type="entry name" value="SLBB_2"/>
    <property type="match status" value="1"/>
</dbReference>
<evidence type="ECO:0000256" key="12">
    <source>
        <dbReference type="ARBA" id="ARBA00023139"/>
    </source>
</evidence>
<sequence length="360" mass="38819">MPKIPHSSRPTHQAQPPSLLGPMPAITPAPSAGTPLNWQTPDREVQPSLVRPTSYTLTPGDRINVLIANVPEYSGPYQVMVDGYITLPVVGNLDVRGMTETQAALAIAQRYTETQVLVKPTVTVILSEMSKVHVAVLGEVNRPGAYMIMPENGELPKLTQLIEQAGGITQQTNLQAIEIRRPRRDGSVQVIEASLWNLLTTGDISQDIAIRDSDTVILKTADELSPEVMLGVSRANVSPTQIQVNIVGEVASPGVQTIAPGTSLNQALLFAGGFTGRAKRKSVELIRLSANGTVSRRRISINLDQSISKDGNPILQSRDVILVDRSLGARITDAAGTILSPINGIFSLLNLFQPFFPKQH</sequence>
<dbReference type="EMBL" id="CP130144">
    <property type="protein sequence ID" value="WNZ43336.1"/>
    <property type="molecule type" value="Genomic_DNA"/>
</dbReference>
<comment type="similarity">
    <text evidence="2">Belongs to the BexD/CtrA/VexA family.</text>
</comment>
<dbReference type="GO" id="GO:0015159">
    <property type="term" value="F:polysaccharide transmembrane transporter activity"/>
    <property type="evidence" value="ECO:0007669"/>
    <property type="project" value="InterPro"/>
</dbReference>
<keyword evidence="4" id="KW-1134">Transmembrane beta strand</keyword>
<evidence type="ECO:0000256" key="7">
    <source>
        <dbReference type="ARBA" id="ARBA00022729"/>
    </source>
</evidence>
<keyword evidence="5" id="KW-0762">Sugar transport</keyword>
<evidence type="ECO:0000259" key="17">
    <source>
        <dbReference type="Pfam" id="PF10531"/>
    </source>
</evidence>
<evidence type="ECO:0000256" key="11">
    <source>
        <dbReference type="ARBA" id="ARBA00023136"/>
    </source>
</evidence>
<keyword evidence="6" id="KW-0812">Transmembrane</keyword>
<gene>
    <name evidence="19" type="ORF">Q2T42_15890</name>
</gene>
<evidence type="ECO:0000256" key="4">
    <source>
        <dbReference type="ARBA" id="ARBA00022452"/>
    </source>
</evidence>
<evidence type="ECO:0000256" key="13">
    <source>
        <dbReference type="ARBA" id="ARBA00023237"/>
    </source>
</evidence>
<keyword evidence="10" id="KW-0626">Porin</keyword>
<feature type="domain" description="SLBB" evidence="18">
    <location>
        <begin position="134"/>
        <end position="217"/>
    </location>
</feature>
<feature type="domain" description="Polysaccharide export protein N-terminal" evidence="16">
    <location>
        <begin position="52"/>
        <end position="126"/>
    </location>
</feature>
<evidence type="ECO:0000256" key="3">
    <source>
        <dbReference type="ARBA" id="ARBA00022448"/>
    </source>
</evidence>
<feature type="domain" description="Soluble ligand binding" evidence="17">
    <location>
        <begin position="244"/>
        <end position="294"/>
    </location>
</feature>
<evidence type="ECO:0000256" key="15">
    <source>
        <dbReference type="SAM" id="MobiDB-lite"/>
    </source>
</evidence>
<keyword evidence="11" id="KW-0472">Membrane</keyword>
<dbReference type="InterPro" id="IPR019554">
    <property type="entry name" value="Soluble_ligand-bd"/>
</dbReference>
<keyword evidence="3" id="KW-0813">Transport</keyword>
<dbReference type="GO" id="GO:0046930">
    <property type="term" value="C:pore complex"/>
    <property type="evidence" value="ECO:0007669"/>
    <property type="project" value="UniProtKB-KW"/>
</dbReference>
<dbReference type="InterPro" id="IPR003715">
    <property type="entry name" value="Poly_export_N"/>
</dbReference>
<reference evidence="19" key="2">
    <citation type="submission" date="2023-07" db="EMBL/GenBank/DDBJ databases">
        <authorList>
            <person name="Bai X.-H."/>
            <person name="Wang H.-H."/>
            <person name="Wang J."/>
            <person name="Ma M.-Y."/>
            <person name="Hu H.-H."/>
            <person name="Song Z.-L."/>
            <person name="Ma H.-G."/>
            <person name="Fan Y."/>
            <person name="Du C.-Y."/>
            <person name="Xu J.-C."/>
        </authorList>
    </citation>
    <scope>NUCLEOTIDE SEQUENCE</scope>
    <source>
        <strain evidence="19">CZ1</strain>
    </source>
</reference>
<evidence type="ECO:0000256" key="1">
    <source>
        <dbReference type="ARBA" id="ARBA00004571"/>
    </source>
</evidence>
<reference evidence="19" key="1">
    <citation type="journal article" date="2023" name="Plants (Basel)">
        <title>Genomic Analysis of Leptolyngbya boryana CZ1 Reveals Efficient Carbon Fixation Modules.</title>
        <authorList>
            <person name="Bai X."/>
            <person name="Wang H."/>
            <person name="Cheng W."/>
            <person name="Wang J."/>
            <person name="Ma M."/>
            <person name="Hu H."/>
            <person name="Song Z."/>
            <person name="Ma H."/>
            <person name="Fan Y."/>
            <person name="Du C."/>
            <person name="Xu J."/>
        </authorList>
    </citation>
    <scope>NUCLEOTIDE SEQUENCE</scope>
    <source>
        <strain evidence="19">CZ1</strain>
    </source>
</reference>
<dbReference type="InterPro" id="IPR054765">
    <property type="entry name" value="SLBB_dom"/>
</dbReference>
<evidence type="ECO:0000256" key="14">
    <source>
        <dbReference type="ARBA" id="ARBA00023288"/>
    </source>
</evidence>
<dbReference type="InterPro" id="IPR049712">
    <property type="entry name" value="Poly_export"/>
</dbReference>
<proteinExistence type="inferred from homology"/>
<protein>
    <submittedName>
        <fullName evidence="19">SLBB domain-containing protein</fullName>
    </submittedName>
</protein>
<feature type="region of interest" description="Disordered" evidence="15">
    <location>
        <begin position="1"/>
        <end position="43"/>
    </location>
</feature>
<dbReference type="PANTHER" id="PTHR33619">
    <property type="entry name" value="POLYSACCHARIDE EXPORT PROTEIN GFCE-RELATED"/>
    <property type="match status" value="1"/>
</dbReference>
<evidence type="ECO:0000256" key="5">
    <source>
        <dbReference type="ARBA" id="ARBA00022597"/>
    </source>
</evidence>
<dbReference type="GO" id="GO:0009279">
    <property type="term" value="C:cell outer membrane"/>
    <property type="evidence" value="ECO:0007669"/>
    <property type="project" value="UniProtKB-SubCell"/>
</dbReference>
<keyword evidence="14" id="KW-0449">Lipoprotein</keyword>
<keyword evidence="13" id="KW-0998">Cell outer membrane</keyword>
<evidence type="ECO:0000256" key="9">
    <source>
        <dbReference type="ARBA" id="ARBA00023065"/>
    </source>
</evidence>
<dbReference type="PANTHER" id="PTHR33619:SF3">
    <property type="entry name" value="POLYSACCHARIDE EXPORT PROTEIN GFCE-RELATED"/>
    <property type="match status" value="1"/>
</dbReference>
<organism evidence="19">
    <name type="scientific">Leptolyngbya boryana CZ1</name>
    <dbReference type="NCBI Taxonomy" id="3060204"/>
    <lineage>
        <taxon>Bacteria</taxon>
        <taxon>Bacillati</taxon>
        <taxon>Cyanobacteriota</taxon>
        <taxon>Cyanophyceae</taxon>
        <taxon>Leptolyngbyales</taxon>
        <taxon>Leptolyngbyaceae</taxon>
        <taxon>Leptolyngbya group</taxon>
        <taxon>Leptolyngbya</taxon>
    </lineage>
</organism>
<dbReference type="GO" id="GO:0006811">
    <property type="term" value="P:monoatomic ion transport"/>
    <property type="evidence" value="ECO:0007669"/>
    <property type="project" value="UniProtKB-KW"/>
</dbReference>
<evidence type="ECO:0000313" key="19">
    <source>
        <dbReference type="EMBL" id="WNZ43336.1"/>
    </source>
</evidence>
<dbReference type="Pfam" id="PF10531">
    <property type="entry name" value="SLBB"/>
    <property type="match status" value="1"/>
</dbReference>
<dbReference type="Pfam" id="PF02563">
    <property type="entry name" value="Poly_export"/>
    <property type="match status" value="1"/>
</dbReference>
<comment type="subcellular location">
    <subcellularLocation>
        <location evidence="1">Cell outer membrane</location>
        <topology evidence="1">Multi-pass membrane protein</topology>
    </subcellularLocation>
</comment>
<accession>A0AA96WNE4</accession>
<keyword evidence="8" id="KW-0625">Polysaccharide transport</keyword>
<evidence type="ECO:0000256" key="10">
    <source>
        <dbReference type="ARBA" id="ARBA00023114"/>
    </source>
</evidence>
<dbReference type="GO" id="GO:0015288">
    <property type="term" value="F:porin activity"/>
    <property type="evidence" value="ECO:0007669"/>
    <property type="project" value="UniProtKB-KW"/>
</dbReference>
<dbReference type="RefSeq" id="WP_287457016.1">
    <property type="nucleotide sequence ID" value="NZ_CP130144.1"/>
</dbReference>
<evidence type="ECO:0000256" key="8">
    <source>
        <dbReference type="ARBA" id="ARBA00023047"/>
    </source>
</evidence>
<evidence type="ECO:0000256" key="6">
    <source>
        <dbReference type="ARBA" id="ARBA00022692"/>
    </source>
</evidence>
<dbReference type="AlphaFoldDB" id="A0AA96WNE4"/>
<keyword evidence="7" id="KW-0732">Signal</keyword>
<name>A0AA96WNE4_LEPBY</name>
<keyword evidence="12" id="KW-0564">Palmitate</keyword>
<evidence type="ECO:0000256" key="2">
    <source>
        <dbReference type="ARBA" id="ARBA00009450"/>
    </source>
</evidence>
<dbReference type="Gene3D" id="3.10.560.10">
    <property type="entry name" value="Outer membrane lipoprotein wza domain like"/>
    <property type="match status" value="2"/>
</dbReference>
<evidence type="ECO:0000259" key="18">
    <source>
        <dbReference type="Pfam" id="PF22461"/>
    </source>
</evidence>